<keyword evidence="6" id="KW-0808">Transferase</keyword>
<evidence type="ECO:0000256" key="1">
    <source>
        <dbReference type="ARBA" id="ARBA00003726"/>
    </source>
</evidence>
<evidence type="ECO:0000256" key="7">
    <source>
        <dbReference type="ARBA" id="ARBA00023141"/>
    </source>
</evidence>
<dbReference type="InterPro" id="IPR006219">
    <property type="entry name" value="DAHP_synth_1"/>
</dbReference>
<dbReference type="GO" id="GO:0009423">
    <property type="term" value="P:chorismate biosynthetic process"/>
    <property type="evidence" value="ECO:0007669"/>
    <property type="project" value="UniProtKB-UniPathway"/>
</dbReference>
<evidence type="ECO:0000313" key="13">
    <source>
        <dbReference type="EMBL" id="BAF35125.1"/>
    </source>
</evidence>
<accession>Q05FP6</accession>
<dbReference type="AlphaFoldDB" id="Q05FP6"/>
<comment type="similarity">
    <text evidence="3">Belongs to the class-I DAHP synthase family.</text>
</comment>
<evidence type="ECO:0000313" key="14">
    <source>
        <dbReference type="Proteomes" id="UP000000777"/>
    </source>
</evidence>
<dbReference type="GO" id="GO:0003849">
    <property type="term" value="F:3-deoxy-7-phosphoheptulonate synthase activity"/>
    <property type="evidence" value="ECO:0007669"/>
    <property type="project" value="UniProtKB-EC"/>
</dbReference>
<dbReference type="Gene3D" id="3.20.20.70">
    <property type="entry name" value="Aldolase class I"/>
    <property type="match status" value="1"/>
</dbReference>
<sequence length="302" mass="35252">MFSLISVKRVIIDLPKVFFSKKKSKLYIIIGPCSVSNIKDFYFYINKLKKIFTKNYVVIIRIYYEKPRSSIGWKGYIYDPYLDNSYSIIDSIYILRNLMINIIKKNMLIGVECLNFYLTNYFIDLIFWVCLGARTMLSQIHREYCSNLKCIVAIKNELSGKISYLKDTFIAISNKHYYIDFSNNRKFTSSLGNLNCHFVLRGGNLPNFVNLNKLDIKPLIVDCSHMNSNKYAINQLYVYENVLNQFLYLKTNIIGFMLESNLNFGKQTLNNNFIGVSITDSCINLKFTKILILLLNNINVKL</sequence>
<comment type="catalytic activity">
    <reaction evidence="11">
        <text>D-erythrose 4-phosphate + phosphoenolpyruvate + H2O = 7-phospho-2-dehydro-3-deoxy-D-arabino-heptonate + phosphate</text>
        <dbReference type="Rhea" id="RHEA:14717"/>
        <dbReference type="ChEBI" id="CHEBI:15377"/>
        <dbReference type="ChEBI" id="CHEBI:16897"/>
        <dbReference type="ChEBI" id="CHEBI:43474"/>
        <dbReference type="ChEBI" id="CHEBI:58394"/>
        <dbReference type="ChEBI" id="CHEBI:58702"/>
        <dbReference type="EC" id="2.5.1.54"/>
    </reaction>
</comment>
<evidence type="ECO:0000256" key="8">
    <source>
        <dbReference type="ARBA" id="ARBA00031111"/>
    </source>
</evidence>
<gene>
    <name evidence="13" type="ordered locus">CRP_094</name>
</gene>
<evidence type="ECO:0000259" key="12">
    <source>
        <dbReference type="Pfam" id="PF00793"/>
    </source>
</evidence>
<dbReference type="RefSeq" id="WP_011672317.1">
    <property type="nucleotide sequence ID" value="NC_008512.1"/>
</dbReference>
<evidence type="ECO:0000256" key="5">
    <source>
        <dbReference type="ARBA" id="ARBA00022605"/>
    </source>
</evidence>
<organism evidence="13 14">
    <name type="scientific">Carsonella ruddii (strain PV)</name>
    <dbReference type="NCBI Taxonomy" id="387662"/>
    <lineage>
        <taxon>Bacteria</taxon>
        <taxon>Pseudomonadati</taxon>
        <taxon>Pseudomonadota</taxon>
        <taxon>Gammaproteobacteria</taxon>
        <taxon>Oceanospirillales</taxon>
        <taxon>Halomonadaceae</taxon>
        <taxon>Zymobacter group</taxon>
        <taxon>Candidatus Carsonella</taxon>
    </lineage>
</organism>
<keyword evidence="7" id="KW-0057">Aromatic amino acid biosynthesis</keyword>
<keyword evidence="5" id="KW-0028">Amino-acid biosynthesis</keyword>
<dbReference type="GO" id="GO:0005737">
    <property type="term" value="C:cytoplasm"/>
    <property type="evidence" value="ECO:0007669"/>
    <property type="project" value="TreeGrafter"/>
</dbReference>
<dbReference type="EMBL" id="AP009180">
    <property type="protein sequence ID" value="BAF35125.1"/>
    <property type="molecule type" value="Genomic_DNA"/>
</dbReference>
<reference evidence="13 14" key="1">
    <citation type="journal article" date="2006" name="Science">
        <title>The 160-kilobase genome of the bacterial endosymbiont Carsonella.</title>
        <authorList>
            <person name="Nakabachi A."/>
            <person name="Yamashita A."/>
            <person name="Toh H."/>
            <person name="Ishikawa H."/>
            <person name="Dunbar H."/>
            <person name="Moran N."/>
            <person name="Hattori M."/>
        </authorList>
    </citation>
    <scope>NUCLEOTIDE SEQUENCE [LARGE SCALE GENOMIC DNA]</scope>
    <source>
        <strain evidence="13 14">PV</strain>
    </source>
</reference>
<comment type="pathway">
    <text evidence="2">Metabolic intermediate biosynthesis; chorismate biosynthesis; chorismate from D-erythrose 4-phosphate and phosphoenolpyruvate: step 1/7.</text>
</comment>
<dbReference type="InterPro" id="IPR006218">
    <property type="entry name" value="DAHP1/KDSA"/>
</dbReference>
<dbReference type="Pfam" id="PF00793">
    <property type="entry name" value="DAHP_synth_1"/>
    <property type="match status" value="1"/>
</dbReference>
<dbReference type="HOGENOM" id="CLU_030903_0_2_6"/>
<dbReference type="GO" id="GO:0008652">
    <property type="term" value="P:amino acid biosynthetic process"/>
    <property type="evidence" value="ECO:0007669"/>
    <property type="project" value="UniProtKB-KW"/>
</dbReference>
<dbReference type="EC" id="2.5.1.54" evidence="4"/>
<evidence type="ECO:0000256" key="10">
    <source>
        <dbReference type="ARBA" id="ARBA00032193"/>
    </source>
</evidence>
<dbReference type="KEGG" id="crp:CRP_094"/>
<dbReference type="STRING" id="387662.CRP_094"/>
<dbReference type="OrthoDB" id="9807331at2"/>
<evidence type="ECO:0000256" key="9">
    <source>
        <dbReference type="ARBA" id="ARBA00031349"/>
    </source>
</evidence>
<comment type="function">
    <text evidence="1">Stereospecific condensation of phosphoenolpyruvate (PEP) and D-erythrose-4-phosphate (E4P) giving rise to 3-deoxy-D-arabino-heptulosonate-7-phosphate (DAHP).</text>
</comment>
<dbReference type="NCBIfam" id="TIGR00034">
    <property type="entry name" value="aroFGH"/>
    <property type="match status" value="1"/>
</dbReference>
<dbReference type="UniPathway" id="UPA00053">
    <property type="reaction ID" value="UER00084"/>
</dbReference>
<feature type="domain" description="DAHP synthetase I/KDSA" evidence="12">
    <location>
        <begin position="22"/>
        <end position="289"/>
    </location>
</feature>
<evidence type="ECO:0000256" key="4">
    <source>
        <dbReference type="ARBA" id="ARBA00012694"/>
    </source>
</evidence>
<dbReference type="PANTHER" id="PTHR21225">
    <property type="entry name" value="PHOSPHO-2-DEHYDRO-3-DEOXYHEPTONATE ALDOLASE DAHP SYNTHETASE"/>
    <property type="match status" value="1"/>
</dbReference>
<dbReference type="GO" id="GO:0009073">
    <property type="term" value="P:aromatic amino acid family biosynthetic process"/>
    <property type="evidence" value="ECO:0007669"/>
    <property type="project" value="UniProtKB-KW"/>
</dbReference>
<dbReference type="Proteomes" id="UP000000777">
    <property type="component" value="Chromosome"/>
</dbReference>
<dbReference type="PANTHER" id="PTHR21225:SF12">
    <property type="entry name" value="PHOSPHO-2-DEHYDRO-3-DEOXYHEPTONATE ALDOLASE, TYROSINE-INHIBITED"/>
    <property type="match status" value="1"/>
</dbReference>
<proteinExistence type="inferred from homology"/>
<protein>
    <recommendedName>
        <fullName evidence="4">3-deoxy-7-phosphoheptulonate synthase</fullName>
        <ecNumber evidence="4">2.5.1.54</ecNumber>
    </recommendedName>
    <alternativeName>
        <fullName evidence="10">3-deoxy-D-arabino-heptulosonate 7-phosphate synthase</fullName>
    </alternativeName>
    <alternativeName>
        <fullName evidence="9">DAHP synthase</fullName>
    </alternativeName>
    <alternativeName>
        <fullName evidence="8">Phospho-2-keto-3-deoxyheptonate aldolase</fullName>
    </alternativeName>
</protein>
<dbReference type="InterPro" id="IPR013785">
    <property type="entry name" value="Aldolase_TIM"/>
</dbReference>
<name>Q05FP6_CARRP</name>
<dbReference type="SUPFAM" id="SSF51569">
    <property type="entry name" value="Aldolase"/>
    <property type="match status" value="1"/>
</dbReference>
<evidence type="ECO:0000256" key="11">
    <source>
        <dbReference type="ARBA" id="ARBA00047508"/>
    </source>
</evidence>
<evidence type="ECO:0000256" key="3">
    <source>
        <dbReference type="ARBA" id="ARBA00007985"/>
    </source>
</evidence>
<evidence type="ECO:0000256" key="2">
    <source>
        <dbReference type="ARBA" id="ARBA00004688"/>
    </source>
</evidence>
<evidence type="ECO:0000256" key="6">
    <source>
        <dbReference type="ARBA" id="ARBA00022679"/>
    </source>
</evidence>